<gene>
    <name evidence="1" type="ORF">BIW11_12524</name>
</gene>
<dbReference type="EMBL" id="MNPL01022508">
    <property type="protein sequence ID" value="OQR69023.1"/>
    <property type="molecule type" value="Genomic_DNA"/>
</dbReference>
<reference evidence="1 2" key="1">
    <citation type="journal article" date="2017" name="Gigascience">
        <title>Draft genome of the honey bee ectoparasitic mite, Tropilaelaps mercedesae, is shaped by the parasitic life history.</title>
        <authorList>
            <person name="Dong X."/>
            <person name="Armstrong S.D."/>
            <person name="Xia D."/>
            <person name="Makepeace B.L."/>
            <person name="Darby A.C."/>
            <person name="Kadowaki T."/>
        </authorList>
    </citation>
    <scope>NUCLEOTIDE SEQUENCE [LARGE SCALE GENOMIC DNA]</scope>
    <source>
        <strain evidence="1">Wuxi-XJTLU</strain>
    </source>
</reference>
<dbReference type="AlphaFoldDB" id="A0A1V9X6N0"/>
<comment type="caution">
    <text evidence="1">The sequence shown here is derived from an EMBL/GenBank/DDBJ whole genome shotgun (WGS) entry which is preliminary data.</text>
</comment>
<evidence type="ECO:0000313" key="1">
    <source>
        <dbReference type="EMBL" id="OQR69023.1"/>
    </source>
</evidence>
<dbReference type="InParanoid" id="A0A1V9X6N0"/>
<evidence type="ECO:0000313" key="2">
    <source>
        <dbReference type="Proteomes" id="UP000192247"/>
    </source>
</evidence>
<dbReference type="Proteomes" id="UP000192247">
    <property type="component" value="Unassembled WGS sequence"/>
</dbReference>
<keyword evidence="2" id="KW-1185">Reference proteome</keyword>
<protein>
    <submittedName>
        <fullName evidence="1">Uncharacterized protein</fullName>
    </submittedName>
</protein>
<accession>A0A1V9X6N0</accession>
<name>A0A1V9X6N0_9ACAR</name>
<organism evidence="1 2">
    <name type="scientific">Tropilaelaps mercedesae</name>
    <dbReference type="NCBI Taxonomy" id="418985"/>
    <lineage>
        <taxon>Eukaryota</taxon>
        <taxon>Metazoa</taxon>
        <taxon>Ecdysozoa</taxon>
        <taxon>Arthropoda</taxon>
        <taxon>Chelicerata</taxon>
        <taxon>Arachnida</taxon>
        <taxon>Acari</taxon>
        <taxon>Parasitiformes</taxon>
        <taxon>Mesostigmata</taxon>
        <taxon>Gamasina</taxon>
        <taxon>Dermanyssoidea</taxon>
        <taxon>Laelapidae</taxon>
        <taxon>Tropilaelaps</taxon>
    </lineage>
</organism>
<sequence length="77" mass="8375">MCLREAVEGLKCSGEAYEVTLNRAQAIQNDDAMRAISGKSRCDSLQFGLIGSAGAVPSTRIEDSDSRIRDIEGKNLW</sequence>
<proteinExistence type="predicted"/>